<dbReference type="PANTHER" id="PTHR30105:SF2">
    <property type="entry name" value="DIVERGENT POLYSACCHARIDE DEACETYLASE SUPERFAMILY"/>
    <property type="match status" value="1"/>
</dbReference>
<name>A0AAW8CC48_9PAST</name>
<evidence type="ECO:0000313" key="2">
    <source>
        <dbReference type="EMBL" id="MDP8148567.1"/>
    </source>
</evidence>
<accession>A0AAW8CC48</accession>
<dbReference type="RefSeq" id="WP_306351564.1">
    <property type="nucleotide sequence ID" value="NZ_JASAWV010000012.1"/>
</dbReference>
<keyword evidence="3" id="KW-1185">Reference proteome</keyword>
<evidence type="ECO:0000256" key="1">
    <source>
        <dbReference type="SAM" id="MobiDB-lite"/>
    </source>
</evidence>
<dbReference type="CDD" id="cd10936">
    <property type="entry name" value="CE4_DAC2"/>
    <property type="match status" value="1"/>
</dbReference>
<organism evidence="2 3">
    <name type="scientific">Phocoenobacter atlanticus subsp. atlanticus</name>
    <dbReference type="NCBI Taxonomy" id="3061285"/>
    <lineage>
        <taxon>Bacteria</taxon>
        <taxon>Pseudomonadati</taxon>
        <taxon>Pseudomonadota</taxon>
        <taxon>Gammaproteobacteria</taxon>
        <taxon>Pasteurellales</taxon>
        <taxon>Pasteurellaceae</taxon>
        <taxon>Phocoenobacter</taxon>
        <taxon>Phocoenobacter atlanticus</taxon>
    </lineage>
</organism>
<dbReference type="PANTHER" id="PTHR30105">
    <property type="entry name" value="UNCHARACTERIZED YIBQ-RELATED"/>
    <property type="match status" value="1"/>
</dbReference>
<sequence length="284" mass="31845">MYKVKINKYKRLVIILFLQIFIWMIPLANAGKLVIVIDDIGYRSQDQAIYHLPKAVNVSIIPAAPYSTIRAKQAFEQQRDILIHLPMQPLSNIPIETGALKIGMSKEKIKNLIVNARKKVPYAIGLNNHMGSAATADRTSMSYLMDILAENKLFFLDSVTSGKTVAADIAKSLGIPTLKRNVFLDDSNKLADVQNRFDYAVRYAQKNGLAILIGHPRNNSIKVLQQGLKNLPDDVQLVNIGSLWRNEKIVTEKDFILFFEIKPSQTSKGSNPTHIPLLRGVPKE</sequence>
<feature type="region of interest" description="Disordered" evidence="1">
    <location>
        <begin position="265"/>
        <end position="284"/>
    </location>
</feature>
<evidence type="ECO:0000313" key="3">
    <source>
        <dbReference type="Proteomes" id="UP001226020"/>
    </source>
</evidence>
<dbReference type="InterPro" id="IPR011330">
    <property type="entry name" value="Glyco_hydro/deAcase_b/a-brl"/>
</dbReference>
<protein>
    <submittedName>
        <fullName evidence="2">Divergent polysaccharide deacetylase family protein</fullName>
    </submittedName>
</protein>
<dbReference type="InterPro" id="IPR006837">
    <property type="entry name" value="Divergent_DAC"/>
</dbReference>
<dbReference type="SUPFAM" id="SSF88713">
    <property type="entry name" value="Glycoside hydrolase/deacetylase"/>
    <property type="match status" value="1"/>
</dbReference>
<proteinExistence type="predicted"/>
<dbReference type="GO" id="GO:0005975">
    <property type="term" value="P:carbohydrate metabolic process"/>
    <property type="evidence" value="ECO:0007669"/>
    <property type="project" value="InterPro"/>
</dbReference>
<dbReference type="Gene3D" id="3.20.20.370">
    <property type="entry name" value="Glycoside hydrolase/deacetylase"/>
    <property type="match status" value="1"/>
</dbReference>
<gene>
    <name evidence="2" type="ORF">QJU57_05705</name>
</gene>
<dbReference type="Proteomes" id="UP001226020">
    <property type="component" value="Unassembled WGS sequence"/>
</dbReference>
<dbReference type="EMBL" id="JASAXT010000008">
    <property type="protein sequence ID" value="MDP8148567.1"/>
    <property type="molecule type" value="Genomic_DNA"/>
</dbReference>
<reference evidence="2 3" key="1">
    <citation type="journal article" date="2023" name="Front. Microbiol.">
        <title>Phylogeography and host specificity of Pasteurellaceae pathogenic to sea-farmed fish in the north-east Atlantic.</title>
        <authorList>
            <person name="Gulla S."/>
            <person name="Colquhoun D.J."/>
            <person name="Olsen A.B."/>
            <person name="Spilsberg B."/>
            <person name="Lagesen K."/>
            <person name="Aakesson C.P."/>
            <person name="Strom S."/>
            <person name="Manji F."/>
            <person name="Birkbeck T.H."/>
            <person name="Nilsen H.K."/>
        </authorList>
    </citation>
    <scope>NUCLEOTIDE SEQUENCE [LARGE SCALE GENOMIC DNA]</scope>
    <source>
        <strain evidence="2 3">NVIB3131</strain>
    </source>
</reference>
<dbReference type="AlphaFoldDB" id="A0AAW8CC48"/>
<comment type="caution">
    <text evidence="2">The sequence shown here is derived from an EMBL/GenBank/DDBJ whole genome shotgun (WGS) entry which is preliminary data.</text>
</comment>
<dbReference type="Pfam" id="PF04748">
    <property type="entry name" value="Polysacc_deac_2"/>
    <property type="match status" value="1"/>
</dbReference>